<evidence type="ECO:0000256" key="3">
    <source>
        <dbReference type="ARBA" id="ARBA00022603"/>
    </source>
</evidence>
<sequence>MTPIRTEAELTAAARALAGPAGRWRAAERALAAAIRDGEDPLGDAFLRLRAAEQRRAQGATYTPPDIVAAMADWAARQGTVPVRVVDPGAGSGRFVTAAAARFPEAALVAVESDPLAVLMLRANAAVGGFAGRLTVVQGDYRALELPSAAGPTLFLGNPPYVRHHELGEAWKGWFAEAAAKEGMRASKLAGLHVHFFLKTLLLGREGDFGAFITSSEWLDVNYGALLRRLLAERLGGTALHVLDPAVAAFPDAITTAAITCFAIGRRPAAFRVRAVGSRAELNGLTAGRPVPWEAMRAAPRWSVIVRPGPRPPAGHIELGELFRVHRGQVTGANAVWIAGPQAAGIPDRFLAPTVTRARELIAAGVALDDAGPLKRVVDLPIDLGQVPARHRAAVERFLDWARACRADAGYVARNRRAWWAVGLREPAPIVCTYMARRPPAFVRNLCGARLLNIAHGLYPREPLPDEDLDRLIAWLRVNVRVESGRAYAGGLTKFEPREVERIAIPRLEDLPHGRAAVLDAG</sequence>
<comment type="catalytic activity">
    <reaction evidence="6">
        <text>a 2'-deoxyadenosine in DNA + S-adenosyl-L-methionine = an N(6)-methyl-2'-deoxyadenosine in DNA + S-adenosyl-L-homocysteine + H(+)</text>
        <dbReference type="Rhea" id="RHEA:15197"/>
        <dbReference type="Rhea" id="RHEA-COMP:12418"/>
        <dbReference type="Rhea" id="RHEA-COMP:12419"/>
        <dbReference type="ChEBI" id="CHEBI:15378"/>
        <dbReference type="ChEBI" id="CHEBI:57856"/>
        <dbReference type="ChEBI" id="CHEBI:59789"/>
        <dbReference type="ChEBI" id="CHEBI:90615"/>
        <dbReference type="ChEBI" id="CHEBI:90616"/>
        <dbReference type="EC" id="2.1.1.72"/>
    </reaction>
</comment>
<organism evidence="9 10">
    <name type="scientific">Azospirillum oleiclasticum</name>
    <dbReference type="NCBI Taxonomy" id="2735135"/>
    <lineage>
        <taxon>Bacteria</taxon>
        <taxon>Pseudomonadati</taxon>
        <taxon>Pseudomonadota</taxon>
        <taxon>Alphaproteobacteria</taxon>
        <taxon>Rhodospirillales</taxon>
        <taxon>Azospirillaceae</taxon>
        <taxon>Azospirillum</taxon>
    </lineage>
</organism>
<gene>
    <name evidence="9" type="ORF">HND93_32985</name>
</gene>
<dbReference type="EC" id="2.1.1.72" evidence="2"/>
<keyword evidence="3 9" id="KW-0489">Methyltransferase</keyword>
<evidence type="ECO:0000259" key="8">
    <source>
        <dbReference type="Pfam" id="PF22837"/>
    </source>
</evidence>
<dbReference type="InterPro" id="IPR029063">
    <property type="entry name" value="SAM-dependent_MTases_sf"/>
</dbReference>
<dbReference type="Proteomes" id="UP000584642">
    <property type="component" value="Unassembled WGS sequence"/>
</dbReference>
<protein>
    <recommendedName>
        <fullName evidence="2">site-specific DNA-methyltransferase (adenine-specific)</fullName>
        <ecNumber evidence="2">2.1.1.72</ecNumber>
    </recommendedName>
</protein>
<dbReference type="EMBL" id="JABFDB010000041">
    <property type="protein sequence ID" value="NYZ24545.1"/>
    <property type="molecule type" value="Genomic_DNA"/>
</dbReference>
<keyword evidence="5" id="KW-0949">S-adenosyl-L-methionine</keyword>
<comment type="similarity">
    <text evidence="1">Belongs to the N(4)/N(6)-methyltransferase family.</text>
</comment>
<dbReference type="CDD" id="cd02440">
    <property type="entry name" value="AdoMet_MTases"/>
    <property type="match status" value="1"/>
</dbReference>
<proteinExistence type="inferred from homology"/>
<keyword evidence="4" id="KW-0808">Transferase</keyword>
<dbReference type="Gene3D" id="3.40.50.150">
    <property type="entry name" value="Vaccinia Virus protein VP39"/>
    <property type="match status" value="1"/>
</dbReference>
<dbReference type="Pfam" id="PF07669">
    <property type="entry name" value="Eco57I"/>
    <property type="match status" value="1"/>
</dbReference>
<dbReference type="GO" id="GO:0008168">
    <property type="term" value="F:methyltransferase activity"/>
    <property type="evidence" value="ECO:0007669"/>
    <property type="project" value="UniProtKB-KW"/>
</dbReference>
<name>A0ABX2TN21_9PROT</name>
<evidence type="ECO:0000256" key="6">
    <source>
        <dbReference type="ARBA" id="ARBA00047942"/>
    </source>
</evidence>
<evidence type="ECO:0000313" key="9">
    <source>
        <dbReference type="EMBL" id="NYZ24545.1"/>
    </source>
</evidence>
<dbReference type="GO" id="GO:0032259">
    <property type="term" value="P:methylation"/>
    <property type="evidence" value="ECO:0007669"/>
    <property type="project" value="UniProtKB-KW"/>
</dbReference>
<keyword evidence="10" id="KW-1185">Reference proteome</keyword>
<dbReference type="PRINTS" id="PR00507">
    <property type="entry name" value="N12N6MTFRASE"/>
</dbReference>
<dbReference type="InterPro" id="IPR050953">
    <property type="entry name" value="N4_N6_ade-DNA_methylase"/>
</dbReference>
<reference evidence="9 10" key="1">
    <citation type="submission" date="2020-05" db="EMBL/GenBank/DDBJ databases">
        <title>Azospirillum oleiclasticum sp. nov, a nitrogen-fixing and heavy crude oil-emulsifying bacterium isolated from the crude oil of Yumen Oilfield.</title>
        <authorList>
            <person name="Wu D."/>
            <person name="Cai M."/>
            <person name="Zhang X."/>
        </authorList>
    </citation>
    <scope>NUCLEOTIDE SEQUENCE [LARGE SCALE GENOMIC DNA]</scope>
    <source>
        <strain evidence="9 10">ROY-1-1-2</strain>
    </source>
</reference>
<evidence type="ECO:0000256" key="4">
    <source>
        <dbReference type="ARBA" id="ARBA00022679"/>
    </source>
</evidence>
<evidence type="ECO:0000256" key="1">
    <source>
        <dbReference type="ARBA" id="ARBA00006594"/>
    </source>
</evidence>
<dbReference type="Pfam" id="PF22837">
    <property type="entry name" value="M_Eco57I_C"/>
    <property type="match status" value="1"/>
</dbReference>
<evidence type="ECO:0000256" key="5">
    <source>
        <dbReference type="ARBA" id="ARBA00022691"/>
    </source>
</evidence>
<dbReference type="PANTHER" id="PTHR33841">
    <property type="entry name" value="DNA METHYLTRANSFERASE YEEA-RELATED"/>
    <property type="match status" value="1"/>
</dbReference>
<dbReference type="PANTHER" id="PTHR33841:SF5">
    <property type="entry name" value="DNA METHYLASE (MODIFICATION METHYLASE) (METHYLTRANSFERASE)-RELATED"/>
    <property type="match status" value="1"/>
</dbReference>
<dbReference type="InterPro" id="IPR054520">
    <property type="entry name" value="M_Eco57I_C"/>
</dbReference>
<evidence type="ECO:0000256" key="2">
    <source>
        <dbReference type="ARBA" id="ARBA00011900"/>
    </source>
</evidence>
<dbReference type="SUPFAM" id="SSF53335">
    <property type="entry name" value="S-adenosyl-L-methionine-dependent methyltransferases"/>
    <property type="match status" value="1"/>
</dbReference>
<comment type="caution">
    <text evidence="9">The sequence shown here is derived from an EMBL/GenBank/DDBJ whole genome shotgun (WGS) entry which is preliminary data.</text>
</comment>
<evidence type="ECO:0000259" key="7">
    <source>
        <dbReference type="Pfam" id="PF07669"/>
    </source>
</evidence>
<feature type="domain" description="Type II methyltransferase M.Eco57I C-terminal" evidence="8">
    <location>
        <begin position="318"/>
        <end position="510"/>
    </location>
</feature>
<accession>A0ABX2TN21</accession>
<feature type="domain" description="Type II methyltransferase M.TaqI-like" evidence="7">
    <location>
        <begin position="156"/>
        <end position="232"/>
    </location>
</feature>
<dbReference type="RefSeq" id="WP_180286321.1">
    <property type="nucleotide sequence ID" value="NZ_JABFDB010000041.1"/>
</dbReference>
<evidence type="ECO:0000313" key="10">
    <source>
        <dbReference type="Proteomes" id="UP000584642"/>
    </source>
</evidence>
<dbReference type="InterPro" id="IPR011639">
    <property type="entry name" value="MethylTrfase_TaqI-like_dom"/>
</dbReference>